<sequence length="323" mass="36385">MLTKSNPVCRVSVIIPTLNAGPDLNELLKRLKQQSLPPCELIVIDSSSNDGTAELAREAGALVIPVKRSEFDHGGTRNHAAMLAKGDILMFMTQDAMPRDEKLIEELVKPLLMTEKNVYAYARQLAKPEANVLERLAREHNYPAESKLKSYEDIDRLGIKTFFCSNVCSAIRREVFEAMGRFQEPVIFNEDLFMAAKCVLSGYSIAYSAEAAVYHSHDYSAVEQFKRYFDNGISMRCNTWITPYSAVGKAGSNLVKLQLKQLHKERQWLLVPKLAVESAAKLLGYKLGMNYRLLPSFLTRKLSMHRLILTHIENQASGVAMKQ</sequence>
<keyword evidence="2" id="KW-0808">Transferase</keyword>
<dbReference type="GO" id="GO:0016757">
    <property type="term" value="F:glycosyltransferase activity"/>
    <property type="evidence" value="ECO:0007669"/>
    <property type="project" value="UniProtKB-KW"/>
</dbReference>
<dbReference type="AlphaFoldDB" id="A0A7W5C4H2"/>
<dbReference type="InterPro" id="IPR001173">
    <property type="entry name" value="Glyco_trans_2-like"/>
</dbReference>
<protein>
    <submittedName>
        <fullName evidence="2">Rhamnosyltransferase</fullName>
        <ecNumber evidence="2">2.4.1.-</ecNumber>
    </submittedName>
</protein>
<dbReference type="InterPro" id="IPR029044">
    <property type="entry name" value="Nucleotide-diphossugar_trans"/>
</dbReference>
<keyword evidence="3" id="KW-1185">Reference proteome</keyword>
<dbReference type="EC" id="2.4.1.-" evidence="2"/>
<dbReference type="RefSeq" id="WP_221226254.1">
    <property type="nucleotide sequence ID" value="NZ_CBCSLB010000004.1"/>
</dbReference>
<dbReference type="Gene3D" id="3.90.550.10">
    <property type="entry name" value="Spore Coat Polysaccharide Biosynthesis Protein SpsA, Chain A"/>
    <property type="match status" value="1"/>
</dbReference>
<name>A0A7W5C4H2_9BACL</name>
<comment type="caution">
    <text evidence="2">The sequence shown here is derived from an EMBL/GenBank/DDBJ whole genome shotgun (WGS) entry which is preliminary data.</text>
</comment>
<feature type="domain" description="Glycosyltransferase 2-like" evidence="1">
    <location>
        <begin position="12"/>
        <end position="178"/>
    </location>
</feature>
<gene>
    <name evidence="2" type="ORF">FHS16_000902</name>
</gene>
<reference evidence="2 3" key="1">
    <citation type="submission" date="2020-08" db="EMBL/GenBank/DDBJ databases">
        <title>Genomic Encyclopedia of Type Strains, Phase III (KMG-III): the genomes of soil and plant-associated and newly described type strains.</title>
        <authorList>
            <person name="Whitman W."/>
        </authorList>
    </citation>
    <scope>NUCLEOTIDE SEQUENCE [LARGE SCALE GENOMIC DNA]</scope>
    <source>
        <strain evidence="2 3">CECT 8234</strain>
    </source>
</reference>
<dbReference type="GO" id="GO:0044010">
    <property type="term" value="P:single-species biofilm formation"/>
    <property type="evidence" value="ECO:0007669"/>
    <property type="project" value="TreeGrafter"/>
</dbReference>
<evidence type="ECO:0000313" key="3">
    <source>
        <dbReference type="Proteomes" id="UP000518605"/>
    </source>
</evidence>
<dbReference type="PANTHER" id="PTHR43685:SF13">
    <property type="entry name" value="O ANTIGEN BIOSYNTHESIS RHAMNOSYLTRANSFERASE RFBN"/>
    <property type="match status" value="1"/>
</dbReference>
<evidence type="ECO:0000313" key="2">
    <source>
        <dbReference type="EMBL" id="MBB3150868.1"/>
    </source>
</evidence>
<dbReference type="PANTHER" id="PTHR43685">
    <property type="entry name" value="GLYCOSYLTRANSFERASE"/>
    <property type="match status" value="1"/>
</dbReference>
<dbReference type="Pfam" id="PF00535">
    <property type="entry name" value="Glycos_transf_2"/>
    <property type="match status" value="1"/>
</dbReference>
<evidence type="ECO:0000259" key="1">
    <source>
        <dbReference type="Pfam" id="PF00535"/>
    </source>
</evidence>
<keyword evidence="2" id="KW-0328">Glycosyltransferase</keyword>
<dbReference type="EMBL" id="JACHXW010000002">
    <property type="protein sequence ID" value="MBB3150868.1"/>
    <property type="molecule type" value="Genomic_DNA"/>
</dbReference>
<organism evidence="2 3">
    <name type="scientific">Paenibacillus endophyticus</name>
    <dbReference type="NCBI Taxonomy" id="1294268"/>
    <lineage>
        <taxon>Bacteria</taxon>
        <taxon>Bacillati</taxon>
        <taxon>Bacillota</taxon>
        <taxon>Bacilli</taxon>
        <taxon>Bacillales</taxon>
        <taxon>Paenibacillaceae</taxon>
        <taxon>Paenibacillus</taxon>
    </lineage>
</organism>
<dbReference type="Proteomes" id="UP000518605">
    <property type="component" value="Unassembled WGS sequence"/>
</dbReference>
<dbReference type="InterPro" id="IPR050834">
    <property type="entry name" value="Glycosyltransf_2"/>
</dbReference>
<proteinExistence type="predicted"/>
<dbReference type="SUPFAM" id="SSF53448">
    <property type="entry name" value="Nucleotide-diphospho-sugar transferases"/>
    <property type="match status" value="1"/>
</dbReference>
<accession>A0A7W5C4H2</accession>